<feature type="compositionally biased region" description="Polar residues" evidence="1">
    <location>
        <begin position="37"/>
        <end position="48"/>
    </location>
</feature>
<keyword evidence="3" id="KW-0489">Methyltransferase</keyword>
<dbReference type="InterPro" id="IPR050869">
    <property type="entry name" value="H3K4_H4K5_MeTrfase"/>
</dbReference>
<name>K8EC30_9CHLO</name>
<reference evidence="3 4" key="1">
    <citation type="submission" date="2011-10" db="EMBL/GenBank/DDBJ databases">
        <authorList>
            <person name="Genoscope - CEA"/>
        </authorList>
    </citation>
    <scope>NUCLEOTIDE SEQUENCE [LARGE SCALE GENOMIC DNA]</scope>
    <source>
        <strain evidence="3 4">RCC 1105</strain>
    </source>
</reference>
<dbReference type="STRING" id="41875.K8EC30"/>
<dbReference type="GO" id="GO:0008168">
    <property type="term" value="F:methyltransferase activity"/>
    <property type="evidence" value="ECO:0007669"/>
    <property type="project" value="UniProtKB-KW"/>
</dbReference>
<dbReference type="AlphaFoldDB" id="K8EC30"/>
<dbReference type="EMBL" id="FO082276">
    <property type="protein sequence ID" value="CCO15476.1"/>
    <property type="molecule type" value="Genomic_DNA"/>
</dbReference>
<evidence type="ECO:0000259" key="2">
    <source>
        <dbReference type="PROSITE" id="PS50280"/>
    </source>
</evidence>
<organism evidence="3 4">
    <name type="scientific">Bathycoccus prasinos</name>
    <dbReference type="NCBI Taxonomy" id="41875"/>
    <lineage>
        <taxon>Eukaryota</taxon>
        <taxon>Viridiplantae</taxon>
        <taxon>Chlorophyta</taxon>
        <taxon>Mamiellophyceae</taxon>
        <taxon>Mamiellales</taxon>
        <taxon>Bathycoccaceae</taxon>
        <taxon>Bathycoccus</taxon>
    </lineage>
</organism>
<dbReference type="PANTHER" id="PTHR12197">
    <property type="entry name" value="HISTONE-LYSINE N-METHYLTRANSFERASE SMYD"/>
    <property type="match status" value="1"/>
</dbReference>
<dbReference type="RefSeq" id="XP_007514039.1">
    <property type="nucleotide sequence ID" value="XM_007513977.1"/>
</dbReference>
<dbReference type="SUPFAM" id="SSF82199">
    <property type="entry name" value="SET domain"/>
    <property type="match status" value="1"/>
</dbReference>
<dbReference type="PROSITE" id="PS50280">
    <property type="entry name" value="SET"/>
    <property type="match status" value="1"/>
</dbReference>
<keyword evidence="3" id="KW-0808">Transferase</keyword>
<feature type="compositionally biased region" description="Acidic residues" evidence="1">
    <location>
        <begin position="414"/>
        <end position="443"/>
    </location>
</feature>
<dbReference type="PANTHER" id="PTHR12197:SF251">
    <property type="entry name" value="EG:BACR7C10.4 PROTEIN"/>
    <property type="match status" value="1"/>
</dbReference>
<dbReference type="eggNOG" id="ENOG502SBR1">
    <property type="taxonomic scope" value="Eukaryota"/>
</dbReference>
<dbReference type="InterPro" id="IPR001214">
    <property type="entry name" value="SET_dom"/>
</dbReference>
<evidence type="ECO:0000256" key="1">
    <source>
        <dbReference type="SAM" id="MobiDB-lite"/>
    </source>
</evidence>
<feature type="compositionally biased region" description="Basic residues" evidence="1">
    <location>
        <begin position="63"/>
        <end position="72"/>
    </location>
</feature>
<evidence type="ECO:0000313" key="3">
    <source>
        <dbReference type="EMBL" id="CCO15476.1"/>
    </source>
</evidence>
<dbReference type="KEGG" id="bpg:Bathy03g04570"/>
<feature type="region of interest" description="Disordered" evidence="1">
    <location>
        <begin position="179"/>
        <end position="200"/>
    </location>
</feature>
<dbReference type="GO" id="GO:0005634">
    <property type="term" value="C:nucleus"/>
    <property type="evidence" value="ECO:0007669"/>
    <property type="project" value="TreeGrafter"/>
</dbReference>
<protein>
    <submittedName>
        <fullName evidence="3">Predicted histone tail methylase containing SET domain (ISS)</fullName>
    </submittedName>
</protein>
<proteinExistence type="predicted"/>
<feature type="region of interest" description="Disordered" evidence="1">
    <location>
        <begin position="383"/>
        <end position="443"/>
    </location>
</feature>
<dbReference type="CDD" id="cd20071">
    <property type="entry name" value="SET_SMYD"/>
    <property type="match status" value="1"/>
</dbReference>
<gene>
    <name evidence="3" type="ORF">Bathy03g04570</name>
</gene>
<feature type="compositionally biased region" description="Basic residues" evidence="1">
    <location>
        <begin position="383"/>
        <end position="395"/>
    </location>
</feature>
<keyword evidence="4" id="KW-1185">Reference proteome</keyword>
<dbReference type="Gene3D" id="2.170.270.10">
    <property type="entry name" value="SET domain"/>
    <property type="match status" value="1"/>
</dbReference>
<dbReference type="GeneID" id="19016994"/>
<sequence length="589" mass="67996">MASGTSVETTTTRNERNWEPLGGGGEDDDDEQRDDGANTTKQRKTSLLFSDDNDSEQEEKRRRDSRRRHARKIAPDDESELKLKENVKKTPNWSKIQSVRFIGEKMSHKGVGVIAKTTVPAITELVREYVKVEVSGEYESLKAAKASLTEKALEVEARNAFLRKEEEENRRNKLLKQAKAKNGDNNNISSKAKEGELEDEDEYSISSETWERVEKQIEKTAIGQVRNILKPTQFGGVEKRNSYVHYKLLSTHTVSQHFNHSCHPNCAVSNTVDEACSIYTLRDIRAGEELTINYAGPILTWVPVDIRRGILRKQFGFECHCLRCEDEAKVSLTAKISTVAKPPTDPRWFYMPCSNETGFEKLFDLNTGELSIDASLLMIQNGHRKNRRHRRRNHHKSDQDEEEGESSSSSSSMYEEDDDFSSDDDEYSHDSDESDTSASEDDELLRWNESRRTKYSRRYKFAKAALSQKLLTPIQVYRFMRKALMRDDHWQAFVTREAVLDYVKDCDDESSDGVELFKLLLMHCRSSMRIFPNSPHFAQTFATLESMYQLNKKTLNANLSKRWKFRLEVVRESVHPDVLSWNNPKFLNR</sequence>
<dbReference type="GO" id="GO:0032259">
    <property type="term" value="P:methylation"/>
    <property type="evidence" value="ECO:0007669"/>
    <property type="project" value="UniProtKB-KW"/>
</dbReference>
<feature type="domain" description="SET" evidence="2">
    <location>
        <begin position="94"/>
        <end position="295"/>
    </location>
</feature>
<dbReference type="Proteomes" id="UP000198341">
    <property type="component" value="Chromosome 3"/>
</dbReference>
<feature type="region of interest" description="Disordered" evidence="1">
    <location>
        <begin position="1"/>
        <end position="86"/>
    </location>
</feature>
<dbReference type="InterPro" id="IPR046341">
    <property type="entry name" value="SET_dom_sf"/>
</dbReference>
<accession>K8EC30</accession>
<dbReference type="Pfam" id="PF00856">
    <property type="entry name" value="SET"/>
    <property type="match status" value="1"/>
</dbReference>
<dbReference type="OrthoDB" id="498962at2759"/>
<evidence type="ECO:0000313" key="4">
    <source>
        <dbReference type="Proteomes" id="UP000198341"/>
    </source>
</evidence>